<dbReference type="Gene3D" id="1.10.30.50">
    <property type="match status" value="1"/>
</dbReference>
<name>A0A5C8HR24_9MICO</name>
<feature type="region of interest" description="Disordered" evidence="2">
    <location>
        <begin position="1"/>
        <end position="47"/>
    </location>
</feature>
<dbReference type="Pfam" id="PF01844">
    <property type="entry name" value="HNH"/>
    <property type="match status" value="1"/>
</dbReference>
<dbReference type="GO" id="GO:0004519">
    <property type="term" value="F:endonuclease activity"/>
    <property type="evidence" value="ECO:0007669"/>
    <property type="project" value="InterPro"/>
</dbReference>
<dbReference type="SMART" id="SM00507">
    <property type="entry name" value="HNHc"/>
    <property type="match status" value="1"/>
</dbReference>
<sequence length="521" mass="55223">MTTEPPPPEPAEGSAAGSAPGQARGDGGRGSHESSAVSPAASSELASSGAKGDGFAFALESLREIQAAKSGLDAMETALFAAVFEYADLRSKESPTPIAERDMILRSACAEIGAVLRLSDRTIQRRISEAYTVYTGFPQTFESLRTGEITSRHVQEIVKASDGLPVEVRSEYEVAALERAAISTPARLAAVLPSVANQIHARSLSERHQAARRHRSVIVRDVEDGMAELVALLPAVLAHGIHDRLTAMAVSVEKSDPDDERCRDEIRADIFADIALSGAPLAHGDALSAIRANVQVTIPVTTLVAASSSGADLVGVGPMDAETARRLAGGEPGWDRVMTHPVSGAVLAVDRYRPGEDLRRRLRVRDEHCRFPGCRQPAHRCDIDHSVAAVDGGKTHLDNLALLCKSHHTMKHAARWQITHRPHGVLVWTSPEGNTYVDTPTPVLRFYPTGDAASGGVAHENTNSETDGLGNGSARGSVGGDRDAGLTIPRSSTPTSQVRPDLTSDSKSPTDSHSPTDPSPP</sequence>
<proteinExistence type="inferred from homology"/>
<feature type="domain" description="HNH nuclease" evidence="3">
    <location>
        <begin position="357"/>
        <end position="409"/>
    </location>
</feature>
<dbReference type="Proteomes" id="UP000321196">
    <property type="component" value="Unassembled WGS sequence"/>
</dbReference>
<dbReference type="EMBL" id="VRSW01000001">
    <property type="protein sequence ID" value="TXK06576.1"/>
    <property type="molecule type" value="Genomic_DNA"/>
</dbReference>
<evidence type="ECO:0000259" key="3">
    <source>
        <dbReference type="SMART" id="SM00507"/>
    </source>
</evidence>
<dbReference type="GO" id="GO:0003676">
    <property type="term" value="F:nucleic acid binding"/>
    <property type="evidence" value="ECO:0007669"/>
    <property type="project" value="InterPro"/>
</dbReference>
<feature type="region of interest" description="Disordered" evidence="2">
    <location>
        <begin position="448"/>
        <end position="521"/>
    </location>
</feature>
<dbReference type="InterPro" id="IPR002711">
    <property type="entry name" value="HNH"/>
</dbReference>
<dbReference type="InterPro" id="IPR003615">
    <property type="entry name" value="HNH_nuc"/>
</dbReference>
<comment type="similarity">
    <text evidence="1">Belongs to the Rv1128c/1148c/1588c/1702c/1945/3466 family.</text>
</comment>
<feature type="compositionally biased region" description="Pro residues" evidence="2">
    <location>
        <begin position="1"/>
        <end position="10"/>
    </location>
</feature>
<evidence type="ECO:0000313" key="5">
    <source>
        <dbReference type="Proteomes" id="UP000321196"/>
    </source>
</evidence>
<feature type="compositionally biased region" description="Low complexity" evidence="2">
    <location>
        <begin position="33"/>
        <end position="47"/>
    </location>
</feature>
<gene>
    <name evidence="4" type="ORF">FVP60_06435</name>
</gene>
<evidence type="ECO:0000256" key="2">
    <source>
        <dbReference type="SAM" id="MobiDB-lite"/>
    </source>
</evidence>
<dbReference type="Pfam" id="PF02720">
    <property type="entry name" value="DUF222"/>
    <property type="match status" value="1"/>
</dbReference>
<feature type="compositionally biased region" description="Polar residues" evidence="2">
    <location>
        <begin position="489"/>
        <end position="498"/>
    </location>
</feature>
<keyword evidence="5" id="KW-1185">Reference proteome</keyword>
<comment type="caution">
    <text evidence="4">The sequence shown here is derived from an EMBL/GenBank/DDBJ whole genome shotgun (WGS) entry which is preliminary data.</text>
</comment>
<dbReference type="AlphaFoldDB" id="A0A5C8HR24"/>
<evidence type="ECO:0000256" key="1">
    <source>
        <dbReference type="ARBA" id="ARBA00023450"/>
    </source>
</evidence>
<reference evidence="4 5" key="1">
    <citation type="submission" date="2019-08" db="EMBL/GenBank/DDBJ databases">
        <authorList>
            <person name="Dong K."/>
        </authorList>
    </citation>
    <scope>NUCLEOTIDE SEQUENCE [LARGE SCALE GENOMIC DNA]</scope>
    <source>
        <strain evidence="4 5">M4-8</strain>
    </source>
</reference>
<dbReference type="GO" id="GO:0008270">
    <property type="term" value="F:zinc ion binding"/>
    <property type="evidence" value="ECO:0007669"/>
    <property type="project" value="InterPro"/>
</dbReference>
<feature type="compositionally biased region" description="Low complexity" evidence="2">
    <location>
        <begin position="11"/>
        <end position="21"/>
    </location>
</feature>
<dbReference type="CDD" id="cd00085">
    <property type="entry name" value="HNHc"/>
    <property type="match status" value="1"/>
</dbReference>
<dbReference type="RefSeq" id="WP_147825381.1">
    <property type="nucleotide sequence ID" value="NZ_BAAARG010000001.1"/>
</dbReference>
<evidence type="ECO:0000313" key="4">
    <source>
        <dbReference type="EMBL" id="TXK06576.1"/>
    </source>
</evidence>
<organism evidence="4 5">
    <name type="scientific">Microbacterium mitrae</name>
    <dbReference type="NCBI Taxonomy" id="664640"/>
    <lineage>
        <taxon>Bacteria</taxon>
        <taxon>Bacillati</taxon>
        <taxon>Actinomycetota</taxon>
        <taxon>Actinomycetes</taxon>
        <taxon>Micrococcales</taxon>
        <taxon>Microbacteriaceae</taxon>
        <taxon>Microbacterium</taxon>
    </lineage>
</organism>
<feature type="compositionally biased region" description="Gly residues" evidence="2">
    <location>
        <begin position="469"/>
        <end position="479"/>
    </location>
</feature>
<dbReference type="OrthoDB" id="3261064at2"/>
<dbReference type="InterPro" id="IPR003870">
    <property type="entry name" value="DUF222"/>
</dbReference>
<protein>
    <submittedName>
        <fullName evidence="4">DUF222 domain-containing protein</fullName>
    </submittedName>
</protein>
<feature type="compositionally biased region" description="Low complexity" evidence="2">
    <location>
        <begin position="511"/>
        <end position="521"/>
    </location>
</feature>
<accession>A0A5C8HR24</accession>